<evidence type="ECO:0000256" key="4">
    <source>
        <dbReference type="ARBA" id="ARBA00022737"/>
    </source>
</evidence>
<gene>
    <name evidence="9" type="ORF">OPV22_027756</name>
</gene>
<dbReference type="SMART" id="SM00386">
    <property type="entry name" value="HAT"/>
    <property type="match status" value="6"/>
</dbReference>
<sequence length="672" mass="78194">MADVVQYRLERMTDELDDLERRGLFSRPEIAEIVRRRRDFEYRLKRPSPLKQDFLAYIDYEKQLDALRNLRKRAIIGELIKEEQAREEKEGADEHKMKKKKKKKKKSKKWKKSISDIAGVLRILDIYRLATVRYKADLDLWFKYLEFCREKRHGRMKQVLAQAIRYHPKVPGLWIYAAAWEFDQNLNVAAARALMQSGLRTCSSSEDLWIEYLRMELTYLNKLKARKIALGENVKLLQRNNSDADQWKEENKDLFMPLNEEQGSNAQEGSLDKGEELFLQQGALVLQTIYHGAIEANPSSLSLRQRFLEILDTMDLAHYDELKVEVMEDLKKDFSHDENYWDWIARLQIGDISELKDSERSKILSKLDRVVQVYEEAVNVLPTAEMFSLYAKFWLDVLVSDGEDSTSALSNAVVDYQDFVSSIIKVYEKAESRGCLTADLACQYVSFYLQIGRFDEAKNLAKKLCNSKLPDSANLWILRASIEIKWFTNKSSAISKDDLHSVFEFLKDVLTRLSISKTEYLWLMALKVFSNNKGFFEKLVKFLMLALGKAGGTDSGTSVSSAVVNWVLQREGIQRAREMYKRFLALPHPSLKFFRYCIELESNLIFVGDNLGISCVRKLFESALGIYPENRELWRDYYLLEKKVGTSESVNAVYWRARKTLKDTSMIVNTDL</sequence>
<dbReference type="InterPro" id="IPR056907">
    <property type="entry name" value="UTP6_C"/>
</dbReference>
<evidence type="ECO:0000256" key="6">
    <source>
        <dbReference type="SAM" id="MobiDB-lite"/>
    </source>
</evidence>
<dbReference type="InterPro" id="IPR011990">
    <property type="entry name" value="TPR-like_helical_dom_sf"/>
</dbReference>
<dbReference type="GO" id="GO:0000462">
    <property type="term" value="P:maturation of SSU-rRNA from tricistronic rRNA transcript (SSU-rRNA, 5.8S rRNA, LSU-rRNA)"/>
    <property type="evidence" value="ECO:0007669"/>
    <property type="project" value="InterPro"/>
</dbReference>
<dbReference type="Proteomes" id="UP001222027">
    <property type="component" value="Unassembled WGS sequence"/>
</dbReference>
<dbReference type="FunFam" id="1.25.40.10:FF:000563">
    <property type="entry name" value="U3 small nucleolar RNA-associated protein 6"/>
    <property type="match status" value="1"/>
</dbReference>
<comment type="subcellular location">
    <subcellularLocation>
        <location evidence="1">Nucleus</location>
        <location evidence="1">Nucleolus</location>
    </subcellularLocation>
</comment>
<dbReference type="Pfam" id="PF24892">
    <property type="entry name" value="UTP6_C"/>
    <property type="match status" value="1"/>
</dbReference>
<evidence type="ECO:0000256" key="2">
    <source>
        <dbReference type="ARBA" id="ARBA00010734"/>
    </source>
</evidence>
<feature type="region of interest" description="Disordered" evidence="6">
    <location>
        <begin position="87"/>
        <end position="107"/>
    </location>
</feature>
<feature type="compositionally biased region" description="Basic residues" evidence="6">
    <location>
        <begin position="97"/>
        <end position="107"/>
    </location>
</feature>
<dbReference type="AlphaFoldDB" id="A0AAV8Q8I6"/>
<dbReference type="SUPFAM" id="SSF48452">
    <property type="entry name" value="TPR-like"/>
    <property type="match status" value="1"/>
</dbReference>
<keyword evidence="10" id="KW-1185">Reference proteome</keyword>
<protein>
    <recommendedName>
        <fullName evidence="11">U3 small nucleolar RNA-associated protein 6 homolog</fullName>
    </recommendedName>
</protein>
<evidence type="ECO:0000259" key="7">
    <source>
        <dbReference type="Pfam" id="PF08640"/>
    </source>
</evidence>
<dbReference type="Gene3D" id="1.25.40.10">
    <property type="entry name" value="Tetratricopeptide repeat domain"/>
    <property type="match status" value="2"/>
</dbReference>
<dbReference type="InterPro" id="IPR055347">
    <property type="entry name" value="UTP6_N"/>
</dbReference>
<evidence type="ECO:0000313" key="10">
    <source>
        <dbReference type="Proteomes" id="UP001222027"/>
    </source>
</evidence>
<dbReference type="InterPro" id="IPR013949">
    <property type="entry name" value="Utp6"/>
</dbReference>
<evidence type="ECO:0000256" key="3">
    <source>
        <dbReference type="ARBA" id="ARBA00022552"/>
    </source>
</evidence>
<keyword evidence="3" id="KW-0698">rRNA processing</keyword>
<evidence type="ECO:0000313" key="9">
    <source>
        <dbReference type="EMBL" id="KAJ8465204.1"/>
    </source>
</evidence>
<dbReference type="GO" id="GO:0030515">
    <property type="term" value="F:snoRNA binding"/>
    <property type="evidence" value="ECO:0007669"/>
    <property type="project" value="InterPro"/>
</dbReference>
<keyword evidence="4" id="KW-0677">Repeat</keyword>
<dbReference type="PANTHER" id="PTHR23271">
    <property type="entry name" value="HEPATOCELLULAR CARCINOMA-ASSOCIATED ANTIGEN 66"/>
    <property type="match status" value="1"/>
</dbReference>
<comment type="caution">
    <text evidence="9">The sequence shown here is derived from an EMBL/GenBank/DDBJ whole genome shotgun (WGS) entry which is preliminary data.</text>
</comment>
<dbReference type="InterPro" id="IPR003107">
    <property type="entry name" value="HAT"/>
</dbReference>
<feature type="domain" description="U3 small nucleolar RNA-associated protein 6 homolog C-terminal" evidence="8">
    <location>
        <begin position="369"/>
        <end position="661"/>
    </location>
</feature>
<dbReference type="GO" id="GO:0034388">
    <property type="term" value="C:Pwp2p-containing subcomplex of 90S preribosome"/>
    <property type="evidence" value="ECO:0007669"/>
    <property type="project" value="TreeGrafter"/>
</dbReference>
<reference evidence="9 10" key="1">
    <citation type="submission" date="2022-12" db="EMBL/GenBank/DDBJ databases">
        <title>Chromosome-scale assembly of the Ensete ventricosum genome.</title>
        <authorList>
            <person name="Dussert Y."/>
            <person name="Stocks J."/>
            <person name="Wendawek A."/>
            <person name="Woldeyes F."/>
            <person name="Nichols R.A."/>
            <person name="Borrell J.S."/>
        </authorList>
    </citation>
    <scope>NUCLEOTIDE SEQUENCE [LARGE SCALE GENOMIC DNA]</scope>
    <source>
        <strain evidence="10">cv. Maze</strain>
        <tissue evidence="9">Seeds</tissue>
    </source>
</reference>
<proteinExistence type="inferred from homology"/>
<accession>A0AAV8Q8I6</accession>
<keyword evidence="5" id="KW-0539">Nucleus</keyword>
<evidence type="ECO:0000256" key="5">
    <source>
        <dbReference type="ARBA" id="ARBA00023242"/>
    </source>
</evidence>
<name>A0AAV8Q8I6_ENSVE</name>
<dbReference type="EMBL" id="JAQQAF010000008">
    <property type="protein sequence ID" value="KAJ8465204.1"/>
    <property type="molecule type" value="Genomic_DNA"/>
</dbReference>
<dbReference type="PANTHER" id="PTHR23271:SF1">
    <property type="entry name" value="U3 SMALL NUCLEOLAR RNA-ASSOCIATED PROTEIN 6 HOMOLOG"/>
    <property type="match status" value="1"/>
</dbReference>
<evidence type="ECO:0000256" key="1">
    <source>
        <dbReference type="ARBA" id="ARBA00004604"/>
    </source>
</evidence>
<evidence type="ECO:0000259" key="8">
    <source>
        <dbReference type="Pfam" id="PF24892"/>
    </source>
</evidence>
<dbReference type="GO" id="GO:0032040">
    <property type="term" value="C:small-subunit processome"/>
    <property type="evidence" value="ECO:0007669"/>
    <property type="project" value="TreeGrafter"/>
</dbReference>
<organism evidence="9 10">
    <name type="scientific">Ensete ventricosum</name>
    <name type="common">Abyssinian banana</name>
    <name type="synonym">Musa ensete</name>
    <dbReference type="NCBI Taxonomy" id="4639"/>
    <lineage>
        <taxon>Eukaryota</taxon>
        <taxon>Viridiplantae</taxon>
        <taxon>Streptophyta</taxon>
        <taxon>Embryophyta</taxon>
        <taxon>Tracheophyta</taxon>
        <taxon>Spermatophyta</taxon>
        <taxon>Magnoliopsida</taxon>
        <taxon>Liliopsida</taxon>
        <taxon>Zingiberales</taxon>
        <taxon>Musaceae</taxon>
        <taxon>Ensete</taxon>
    </lineage>
</organism>
<evidence type="ECO:0008006" key="11">
    <source>
        <dbReference type="Google" id="ProtNLM"/>
    </source>
</evidence>
<feature type="compositionally biased region" description="Basic and acidic residues" evidence="6">
    <location>
        <begin position="87"/>
        <end position="96"/>
    </location>
</feature>
<comment type="similarity">
    <text evidence="2">Belongs to the UTP6 family.</text>
</comment>
<dbReference type="Pfam" id="PF08640">
    <property type="entry name" value="U3_assoc_6"/>
    <property type="match status" value="1"/>
</dbReference>
<feature type="domain" description="U3 small nucleolar RNA-associated protein 6 N-terminal" evidence="7">
    <location>
        <begin position="9"/>
        <end position="81"/>
    </location>
</feature>